<comment type="caution">
    <text evidence="1">The sequence shown here is derived from an EMBL/GenBank/DDBJ whole genome shotgun (WGS) entry which is preliminary data.</text>
</comment>
<evidence type="ECO:0000313" key="1">
    <source>
        <dbReference type="EMBL" id="GAG95157.1"/>
    </source>
</evidence>
<gene>
    <name evidence="1" type="ORF">S01H4_48909</name>
</gene>
<feature type="non-terminal residue" evidence="1">
    <location>
        <position position="255"/>
    </location>
</feature>
<organism evidence="1">
    <name type="scientific">marine sediment metagenome</name>
    <dbReference type="NCBI Taxonomy" id="412755"/>
    <lineage>
        <taxon>unclassified sequences</taxon>
        <taxon>metagenomes</taxon>
        <taxon>ecological metagenomes</taxon>
    </lineage>
</organism>
<dbReference type="AlphaFoldDB" id="X1CQC1"/>
<dbReference type="Pfam" id="PF25209">
    <property type="entry name" value="Phage_capsid_4"/>
    <property type="match status" value="1"/>
</dbReference>
<name>X1CQC1_9ZZZZ</name>
<sequence length="255" mass="27412">MYKLRLYLYSLLWAVVCFAAPAGGHSQLCGPTGCNGTDSYTWDMNNVIPDGAQCAAASDVTLGTGPTIPTIVCTDNDAGIIEGFRVMPDSWTGGPVTFEANYVQSAADTDAVAFDVAAQCCSDTELFDTRTSNKAYEDRMRVAGLGRLALKPEGTPVAFDDPVQGARTRVVHQTYALGFRVTMEMYQDELFGIIEKMPADLGDSARDHQERLAWDLINDGNLGARHTVLDDQTAGAPLFAATHIALKSGDTQTNT</sequence>
<dbReference type="EMBL" id="BART01027609">
    <property type="protein sequence ID" value="GAG95157.1"/>
    <property type="molecule type" value="Genomic_DNA"/>
</dbReference>
<accession>X1CQC1</accession>
<proteinExistence type="predicted"/>
<protein>
    <submittedName>
        <fullName evidence="1">Uncharacterized protein</fullName>
    </submittedName>
</protein>
<reference evidence="1" key="1">
    <citation type="journal article" date="2014" name="Front. Microbiol.">
        <title>High frequency of phylogenetically diverse reductive dehalogenase-homologous genes in deep subseafloor sedimentary metagenomes.</title>
        <authorList>
            <person name="Kawai M."/>
            <person name="Futagami T."/>
            <person name="Toyoda A."/>
            <person name="Takaki Y."/>
            <person name="Nishi S."/>
            <person name="Hori S."/>
            <person name="Arai W."/>
            <person name="Tsubouchi T."/>
            <person name="Morono Y."/>
            <person name="Uchiyama I."/>
            <person name="Ito T."/>
            <person name="Fujiyama A."/>
            <person name="Inagaki F."/>
            <person name="Takami H."/>
        </authorList>
    </citation>
    <scope>NUCLEOTIDE SEQUENCE</scope>
    <source>
        <strain evidence="1">Expedition CK06-06</strain>
    </source>
</reference>